<dbReference type="InterPro" id="IPR036249">
    <property type="entry name" value="Thioredoxin-like_sf"/>
</dbReference>
<dbReference type="Proteomes" id="UP000070700">
    <property type="component" value="Unassembled WGS sequence"/>
</dbReference>
<dbReference type="Gene3D" id="3.40.30.10">
    <property type="entry name" value="Glutaredoxin"/>
    <property type="match status" value="1"/>
</dbReference>
<dbReference type="EMBL" id="KQ947409">
    <property type="protein sequence ID" value="KUJ20523.1"/>
    <property type="molecule type" value="Genomic_DNA"/>
</dbReference>
<evidence type="ECO:0000313" key="3">
    <source>
        <dbReference type="Proteomes" id="UP000070700"/>
    </source>
</evidence>
<protein>
    <recommendedName>
        <fullName evidence="1">Glutaredoxin-like protein</fullName>
    </recommendedName>
</protein>
<dbReference type="Pfam" id="PF05768">
    <property type="entry name" value="Glrx-like"/>
    <property type="match status" value="1"/>
</dbReference>
<gene>
    <name evidence="2" type="ORF">LY89DRAFT_705408</name>
</gene>
<dbReference type="KEGG" id="psco:LY89DRAFT_705408"/>
<evidence type="ECO:0000313" key="2">
    <source>
        <dbReference type="EMBL" id="KUJ20523.1"/>
    </source>
</evidence>
<keyword evidence="1" id="KW-0813">Transport</keyword>
<dbReference type="InterPro" id="IPR052565">
    <property type="entry name" value="Glutaredoxin-like_YDR286C"/>
</dbReference>
<keyword evidence="3" id="KW-1185">Reference proteome</keyword>
<dbReference type="PANTHER" id="PTHR33558:SF1">
    <property type="entry name" value="GLUTAREDOXIN-LIKE PROTEIN C5ORF63 HOMOLOG"/>
    <property type="match status" value="1"/>
</dbReference>
<dbReference type="RefSeq" id="XP_018074878.1">
    <property type="nucleotide sequence ID" value="XM_018217449.1"/>
</dbReference>
<dbReference type="PANTHER" id="PTHR33558">
    <property type="entry name" value="GLUTAREDOXIN-LIKE PROTEIN C5ORF63 HOMOLOG"/>
    <property type="match status" value="1"/>
</dbReference>
<comment type="similarity">
    <text evidence="1">Belongs to the glutaredoxin family.</text>
</comment>
<accession>A0A194XK38</accession>
<reference evidence="2 3" key="1">
    <citation type="submission" date="2015-10" db="EMBL/GenBank/DDBJ databases">
        <title>Full genome of DAOMC 229536 Phialocephala scopiformis, a fungal endophyte of spruce producing the potent anti-insectan compound rugulosin.</title>
        <authorList>
            <consortium name="DOE Joint Genome Institute"/>
            <person name="Walker A.K."/>
            <person name="Frasz S.L."/>
            <person name="Seifert K.A."/>
            <person name="Miller J.D."/>
            <person name="Mondo S.J."/>
            <person name="Labutti K."/>
            <person name="Lipzen A."/>
            <person name="Dockter R."/>
            <person name="Kennedy M."/>
            <person name="Grigoriev I.V."/>
            <person name="Spatafora J.W."/>
        </authorList>
    </citation>
    <scope>NUCLEOTIDE SEQUENCE [LARGE SCALE GENOMIC DNA]</scope>
    <source>
        <strain evidence="2 3">CBS 120377</strain>
    </source>
</reference>
<organism evidence="2 3">
    <name type="scientific">Mollisia scopiformis</name>
    <name type="common">Conifer needle endophyte fungus</name>
    <name type="synonym">Phialocephala scopiformis</name>
    <dbReference type="NCBI Taxonomy" id="149040"/>
    <lineage>
        <taxon>Eukaryota</taxon>
        <taxon>Fungi</taxon>
        <taxon>Dikarya</taxon>
        <taxon>Ascomycota</taxon>
        <taxon>Pezizomycotina</taxon>
        <taxon>Leotiomycetes</taxon>
        <taxon>Helotiales</taxon>
        <taxon>Mollisiaceae</taxon>
        <taxon>Mollisia</taxon>
    </lineage>
</organism>
<dbReference type="AlphaFoldDB" id="A0A194XK38"/>
<proteinExistence type="inferred from homology"/>
<name>A0A194XK38_MOLSC</name>
<dbReference type="OrthoDB" id="429967at2759"/>
<dbReference type="InParanoid" id="A0A194XK38"/>
<dbReference type="GeneID" id="28827175"/>
<evidence type="ECO:0000256" key="1">
    <source>
        <dbReference type="RuleBase" id="RU363082"/>
    </source>
</evidence>
<keyword evidence="1" id="KW-0249">Electron transport</keyword>
<dbReference type="SUPFAM" id="SSF52833">
    <property type="entry name" value="Thioredoxin-like"/>
    <property type="match status" value="1"/>
</dbReference>
<dbReference type="InterPro" id="IPR008554">
    <property type="entry name" value="Glutaredoxin-like"/>
</dbReference>
<sequence length="113" mass="13221">MYPSIRLLHQCRITLFTRANCSLCTNAKQTLSTVWDKRPFDYKEIDVMKPEEKKWRDLYEFDTPVIHVSLSTSGEEQSELSSQAKKLMHRFEFDQVNEKMDLVEAEASGSEEV</sequence>